<dbReference type="EMBL" id="AP014924">
    <property type="protein sequence ID" value="BAS26344.1"/>
    <property type="molecule type" value="Genomic_DNA"/>
</dbReference>
<evidence type="ECO:0000259" key="2">
    <source>
        <dbReference type="PROSITE" id="PS51186"/>
    </source>
</evidence>
<dbReference type="PROSITE" id="PS51186">
    <property type="entry name" value="GNAT"/>
    <property type="match status" value="1"/>
</dbReference>
<name>A0A0K2SHN7_LIMPI</name>
<dbReference type="GO" id="GO:0016747">
    <property type="term" value="F:acyltransferase activity, transferring groups other than amino-acyl groups"/>
    <property type="evidence" value="ECO:0007669"/>
    <property type="project" value="InterPro"/>
</dbReference>
<dbReference type="OrthoDB" id="452315at2"/>
<dbReference type="RefSeq" id="WP_158509529.1">
    <property type="nucleotide sequence ID" value="NZ_AP014924.1"/>
</dbReference>
<evidence type="ECO:0000256" key="1">
    <source>
        <dbReference type="SAM" id="MobiDB-lite"/>
    </source>
</evidence>
<gene>
    <name evidence="3" type="ORF">LIP_0487</name>
</gene>
<organism evidence="3 4">
    <name type="scientific">Limnochorda pilosa</name>
    <dbReference type="NCBI Taxonomy" id="1555112"/>
    <lineage>
        <taxon>Bacteria</taxon>
        <taxon>Bacillati</taxon>
        <taxon>Bacillota</taxon>
        <taxon>Limnochordia</taxon>
        <taxon>Limnochordales</taxon>
        <taxon>Limnochordaceae</taxon>
        <taxon>Limnochorda</taxon>
    </lineage>
</organism>
<proteinExistence type="predicted"/>
<reference evidence="4" key="1">
    <citation type="submission" date="2015-07" db="EMBL/GenBank/DDBJ databases">
        <title>Complete genome sequence and phylogenetic analysis of Limnochorda pilosa.</title>
        <authorList>
            <person name="Watanabe M."/>
            <person name="Kojima H."/>
            <person name="Fukui M."/>
        </authorList>
    </citation>
    <scope>NUCLEOTIDE SEQUENCE [LARGE SCALE GENOMIC DNA]</scope>
    <source>
        <strain evidence="4">HC45</strain>
    </source>
</reference>
<keyword evidence="3" id="KW-0808">Transferase</keyword>
<protein>
    <submittedName>
        <fullName evidence="3">GCN5 family acetyltransferase</fullName>
    </submittedName>
</protein>
<dbReference type="Proteomes" id="UP000065807">
    <property type="component" value="Chromosome"/>
</dbReference>
<feature type="domain" description="N-acetyltransferase" evidence="2">
    <location>
        <begin position="11"/>
        <end position="177"/>
    </location>
</feature>
<dbReference type="InterPro" id="IPR016181">
    <property type="entry name" value="Acyl_CoA_acyltransferase"/>
</dbReference>
<reference evidence="4" key="2">
    <citation type="journal article" date="2016" name="Int. J. Syst. Evol. Microbiol.">
        <title>Complete genome sequence and cell structure of Limnochorda pilosa, a Gram-negative spore-former within the phylum Firmicutes.</title>
        <authorList>
            <person name="Watanabe M."/>
            <person name="Kojima H."/>
            <person name="Fukui M."/>
        </authorList>
    </citation>
    <scope>NUCLEOTIDE SEQUENCE [LARGE SCALE GENOMIC DNA]</scope>
    <source>
        <strain evidence="4">HC45</strain>
    </source>
</reference>
<dbReference type="Gene3D" id="3.40.630.30">
    <property type="match status" value="1"/>
</dbReference>
<keyword evidence="4" id="KW-1185">Reference proteome</keyword>
<dbReference type="AlphaFoldDB" id="A0A0K2SHN7"/>
<evidence type="ECO:0000313" key="4">
    <source>
        <dbReference type="Proteomes" id="UP000065807"/>
    </source>
</evidence>
<dbReference type="CDD" id="cd04301">
    <property type="entry name" value="NAT_SF"/>
    <property type="match status" value="1"/>
</dbReference>
<dbReference type="STRING" id="1555112.LIP_0487"/>
<dbReference type="Pfam" id="PF13302">
    <property type="entry name" value="Acetyltransf_3"/>
    <property type="match status" value="1"/>
</dbReference>
<dbReference type="InterPro" id="IPR051531">
    <property type="entry name" value="N-acetyltransferase"/>
</dbReference>
<dbReference type="SUPFAM" id="SSF55729">
    <property type="entry name" value="Acyl-CoA N-acyltransferases (Nat)"/>
    <property type="match status" value="1"/>
</dbReference>
<dbReference type="PANTHER" id="PTHR43792:SF13">
    <property type="entry name" value="ACETYLTRANSFERASE"/>
    <property type="match status" value="1"/>
</dbReference>
<sequence length="184" mass="19859">MSVPELPTRRMRLVPATATLVRAEMAGRERLAPMLRAAVPDAWPPETLADALPFFLARLEADPASVGWYAWYGLVRTAEPEQALLVANGGFKGPPRGGVAEVGYAVLEAFQGRGYATEMVTALVGWALRRPGVERVVAETMPDNRPSIRVLEKVGFQPAGPGEEPGSLRFELHPTGRLSAGRTT</sequence>
<dbReference type="PANTHER" id="PTHR43792">
    <property type="entry name" value="GNAT FAMILY, PUTATIVE (AFU_ORTHOLOGUE AFUA_3G00765)-RELATED-RELATED"/>
    <property type="match status" value="1"/>
</dbReference>
<feature type="region of interest" description="Disordered" evidence="1">
    <location>
        <begin position="161"/>
        <end position="184"/>
    </location>
</feature>
<accession>A0A0K2SHN7</accession>
<dbReference type="InterPro" id="IPR000182">
    <property type="entry name" value="GNAT_dom"/>
</dbReference>
<dbReference type="KEGG" id="lpil:LIP_0487"/>
<evidence type="ECO:0000313" key="3">
    <source>
        <dbReference type="EMBL" id="BAS26344.1"/>
    </source>
</evidence>